<gene>
    <name evidence="1" type="ORF">FC90_GL000787</name>
</gene>
<dbReference type="Proteomes" id="UP000050823">
    <property type="component" value="Unassembled WGS sequence"/>
</dbReference>
<accession>A0AA89KXG8</accession>
<evidence type="ECO:0000313" key="1">
    <source>
        <dbReference type="EMBL" id="KRM22687.1"/>
    </source>
</evidence>
<comment type="caution">
    <text evidence="1">The sequence shown here is derived from an EMBL/GenBank/DDBJ whole genome shotgun (WGS) entry which is preliminary data.</text>
</comment>
<reference evidence="1 2" key="1">
    <citation type="journal article" date="2015" name="Genome Announc.">
        <title>Expanding the biotechnology potential of lactobacilli through comparative genomics of 213 strains and associated genera.</title>
        <authorList>
            <person name="Sun Z."/>
            <person name="Harris H.M."/>
            <person name="McCann A."/>
            <person name="Guo C."/>
            <person name="Argimon S."/>
            <person name="Zhang W."/>
            <person name="Yang X."/>
            <person name="Jeffery I.B."/>
            <person name="Cooney J.C."/>
            <person name="Kagawa T.F."/>
            <person name="Liu W."/>
            <person name="Song Y."/>
            <person name="Salvetti E."/>
            <person name="Wrobel A."/>
            <person name="Rasinkangas P."/>
            <person name="Parkhill J."/>
            <person name="Rea M.C."/>
            <person name="O'Sullivan O."/>
            <person name="Ritari J."/>
            <person name="Douillard F.P."/>
            <person name="Paul Ross R."/>
            <person name="Yang R."/>
            <person name="Briner A.E."/>
            <person name="Felis G.E."/>
            <person name="de Vos W.M."/>
            <person name="Barrangou R."/>
            <person name="Klaenhammer T.R."/>
            <person name="Caufield P.W."/>
            <person name="Cui Y."/>
            <person name="Zhang H."/>
            <person name="O'Toole P.W."/>
        </authorList>
    </citation>
    <scope>NUCLEOTIDE SEQUENCE [LARGE SCALE GENOMIC DNA]</scope>
    <source>
        <strain evidence="1 2">DSM 20719</strain>
    </source>
</reference>
<sequence length="120" mass="13073">MEIKTTAKNGVATLIIKSLGELTEQERAALAIPETATTEDYANYAVHYNKKNELIRVVAHDLSNAKAAQIKEESAKPDVIDASKLMYGTTEQRQQAIAKYKAAGIQVPSESQLKALLGEN</sequence>
<proteinExistence type="predicted"/>
<dbReference type="RefSeq" id="WP_057908185.1">
    <property type="nucleotide sequence ID" value="NZ_AYZB01000032.1"/>
</dbReference>
<evidence type="ECO:0000313" key="2">
    <source>
        <dbReference type="Proteomes" id="UP000050823"/>
    </source>
</evidence>
<dbReference type="EMBL" id="AYZB01000032">
    <property type="protein sequence ID" value="KRM22687.1"/>
    <property type="molecule type" value="Genomic_DNA"/>
</dbReference>
<protein>
    <submittedName>
        <fullName evidence="1">Uncharacterized protein</fullName>
    </submittedName>
</protein>
<dbReference type="AlphaFoldDB" id="A0AA89KXG8"/>
<organism evidence="1 2">
    <name type="scientific">Latilactobacillus graminis DSM 20719</name>
    <dbReference type="NCBI Taxonomy" id="1423752"/>
    <lineage>
        <taxon>Bacteria</taxon>
        <taxon>Bacillati</taxon>
        <taxon>Bacillota</taxon>
        <taxon>Bacilli</taxon>
        <taxon>Lactobacillales</taxon>
        <taxon>Lactobacillaceae</taxon>
        <taxon>Latilactobacillus</taxon>
    </lineage>
</organism>
<name>A0AA89KXG8_9LACO</name>